<dbReference type="Gene3D" id="3.40.50.1110">
    <property type="entry name" value="SGNH hydrolase"/>
    <property type="match status" value="1"/>
</dbReference>
<reference evidence="2" key="1">
    <citation type="submission" date="2024-08" db="EMBL/GenBank/DDBJ databases">
        <authorList>
            <person name="Chaddad Z."/>
            <person name="Lamrabet M."/>
            <person name="Bouhnik O."/>
            <person name="Alami S."/>
            <person name="Wipf D."/>
            <person name="Courty P.E."/>
            <person name="Missbah El Idrissi M."/>
        </authorList>
    </citation>
    <scope>NUCLEOTIDE SEQUENCE</scope>
    <source>
        <strain evidence="2">LLZ17</strain>
    </source>
</reference>
<evidence type="ECO:0000259" key="1">
    <source>
        <dbReference type="Pfam" id="PF13472"/>
    </source>
</evidence>
<sequence length="469" mass="49802">MASFLDLCRFTPAAGGITDWTYSSAVTGYQSPATAGAVNGATYSYRAESADLSQWESGAGTYNTSTNVLSRTTVFSNSSGTTTKINFSAAPQVAIVALAEDLIGPTNLNLSGTPGGTSPRPPSYTDSAKFYFGREYLGAYLNSWRTGGGSAANVLMRGDSTMIGTGLSSPTTTAPDVVFKAVAKRKGLNISPTNLGVTGTTIADWLNTHLPSDLSTYTAGNIPKLYILNYGMNDPYTGGSPVSIPTSISNLRSGFALLRGTWTGNQTSVVYVMPNTAYDDTGARNESWRETFVQQARQACRDYGVMFIDAYAQFREARYNLLTGWLNATDKVHPADDFSVALWSFVADCIFRPDFVQVSCRPLAVTPATGFALPGNSEDMSTAVSGDVVVGSGYITMNTPGAVAAGTTLATVHGYHVPLTQAWGVQLLGFTGTWQFIHGIITTAGVLTNQEALTGTISRVYFGPGVWRH</sequence>
<evidence type="ECO:0000313" key="2">
    <source>
        <dbReference type="EMBL" id="XDV59125.1"/>
    </source>
</evidence>
<dbReference type="SUPFAM" id="SSF52266">
    <property type="entry name" value="SGNH hydrolase"/>
    <property type="match status" value="1"/>
</dbReference>
<accession>A0AB39XPJ2</accession>
<dbReference type="EMBL" id="CP165734">
    <property type="protein sequence ID" value="XDV59125.1"/>
    <property type="molecule type" value="Genomic_DNA"/>
</dbReference>
<protein>
    <submittedName>
        <fullName evidence="2">SGNH/GDSL hydrolase family protein</fullName>
    </submittedName>
</protein>
<dbReference type="InterPro" id="IPR013830">
    <property type="entry name" value="SGNH_hydro"/>
</dbReference>
<dbReference type="InterPro" id="IPR036514">
    <property type="entry name" value="SGNH_hydro_sf"/>
</dbReference>
<organism evidence="2">
    <name type="scientific">Bradyrhizobium sp. LLZ17</name>
    <dbReference type="NCBI Taxonomy" id="3239388"/>
    <lineage>
        <taxon>Bacteria</taxon>
        <taxon>Pseudomonadati</taxon>
        <taxon>Pseudomonadota</taxon>
        <taxon>Alphaproteobacteria</taxon>
        <taxon>Hyphomicrobiales</taxon>
        <taxon>Nitrobacteraceae</taxon>
        <taxon>Bradyrhizobium</taxon>
    </lineage>
</organism>
<dbReference type="Pfam" id="PF13472">
    <property type="entry name" value="Lipase_GDSL_2"/>
    <property type="match status" value="1"/>
</dbReference>
<name>A0AB39XPJ2_9BRAD</name>
<dbReference type="CDD" id="cd00229">
    <property type="entry name" value="SGNH_hydrolase"/>
    <property type="match status" value="1"/>
</dbReference>
<gene>
    <name evidence="2" type="ORF">AB8Z38_06770</name>
</gene>
<dbReference type="RefSeq" id="WP_369723668.1">
    <property type="nucleotide sequence ID" value="NZ_CP165734.1"/>
</dbReference>
<dbReference type="AlphaFoldDB" id="A0AB39XPJ2"/>
<proteinExistence type="predicted"/>
<keyword evidence="2" id="KW-0378">Hydrolase</keyword>
<feature type="domain" description="SGNH hydrolase-type esterase" evidence="1">
    <location>
        <begin position="158"/>
        <end position="335"/>
    </location>
</feature>
<dbReference type="GO" id="GO:0016788">
    <property type="term" value="F:hydrolase activity, acting on ester bonds"/>
    <property type="evidence" value="ECO:0007669"/>
    <property type="project" value="UniProtKB-ARBA"/>
</dbReference>